<dbReference type="RefSeq" id="WP_010568572.1">
    <property type="nucleotide sequence ID" value="NZ_AHMO02000007.1"/>
</dbReference>
<reference evidence="3" key="1">
    <citation type="submission" date="2013-05" db="EMBL/GenBank/DDBJ databases">
        <authorList>
            <person name="Harkins D.M."/>
            <person name="Durkin A.S."/>
            <person name="Brinkac L.M."/>
            <person name="Haft D.H."/>
            <person name="Selengut J.D."/>
            <person name="Sanka R."/>
            <person name="DePew J."/>
            <person name="Purushe J."/>
            <person name="Hartskeerl R.A."/>
            <person name="Ahmed A."/>
            <person name="van der Linden H."/>
            <person name="Goris M.G.A."/>
            <person name="Vinetz J.M."/>
            <person name="Sutton G.G."/>
            <person name="Nierman W.C."/>
            <person name="Fouts D.E."/>
        </authorList>
    </citation>
    <scope>NUCLEOTIDE SEQUENCE [LARGE SCALE GENOMIC DNA]</scope>
    <source>
        <strain evidence="3">5399</strain>
    </source>
</reference>
<evidence type="ECO:0000313" key="4">
    <source>
        <dbReference type="Proteomes" id="UP000015454"/>
    </source>
</evidence>
<dbReference type="EMBL" id="AHMO02000007">
    <property type="protein sequence ID" value="EQA46253.1"/>
    <property type="molecule type" value="Genomic_DNA"/>
</dbReference>
<dbReference type="OrthoDB" id="118413at2"/>
<dbReference type="CDD" id="cd07814">
    <property type="entry name" value="SRPBCC_CalC_Aha1-like"/>
    <property type="match status" value="1"/>
</dbReference>
<dbReference type="AlphaFoldDB" id="T0GLL0"/>
<dbReference type="InterPro" id="IPR013538">
    <property type="entry name" value="ASHA1/2-like_C"/>
</dbReference>
<accession>T0GLL0</accession>
<proteinExistence type="inferred from homology"/>
<feature type="domain" description="Activator of Hsp90 ATPase homologue 1/2-like C-terminal" evidence="2">
    <location>
        <begin position="22"/>
        <end position="169"/>
    </location>
</feature>
<dbReference type="SUPFAM" id="SSF55961">
    <property type="entry name" value="Bet v1-like"/>
    <property type="match status" value="1"/>
</dbReference>
<gene>
    <name evidence="3" type="ORF">LEP1GSC050_0161</name>
</gene>
<name>T0GLL0_9LEPT</name>
<protein>
    <recommendedName>
        <fullName evidence="2">Activator of Hsp90 ATPase homologue 1/2-like C-terminal domain-containing protein</fullName>
    </recommendedName>
</protein>
<dbReference type="InterPro" id="IPR023393">
    <property type="entry name" value="START-like_dom_sf"/>
</dbReference>
<evidence type="ECO:0000313" key="3">
    <source>
        <dbReference type="EMBL" id="EQA46253.1"/>
    </source>
</evidence>
<evidence type="ECO:0000256" key="1">
    <source>
        <dbReference type="ARBA" id="ARBA00006817"/>
    </source>
</evidence>
<dbReference type="Pfam" id="PF08327">
    <property type="entry name" value="AHSA1"/>
    <property type="match status" value="1"/>
</dbReference>
<organism evidence="3 4">
    <name type="scientific">Leptospira broomii serovar Hurstbridge str. 5399</name>
    <dbReference type="NCBI Taxonomy" id="1049789"/>
    <lineage>
        <taxon>Bacteria</taxon>
        <taxon>Pseudomonadati</taxon>
        <taxon>Spirochaetota</taxon>
        <taxon>Spirochaetia</taxon>
        <taxon>Leptospirales</taxon>
        <taxon>Leptospiraceae</taxon>
        <taxon>Leptospira</taxon>
    </lineage>
</organism>
<evidence type="ECO:0000259" key="2">
    <source>
        <dbReference type="Pfam" id="PF08327"/>
    </source>
</evidence>
<dbReference type="Proteomes" id="UP000015454">
    <property type="component" value="Unassembled WGS sequence"/>
</dbReference>
<sequence length="172" mass="19493">MDIKDITTRIEGNEFIVSRVFDAPRDLVWKAWTEPERMAKWWGPKGFIMGVTKLDLRPGGVFHYGMKSPDGFEMWGKLVYREITPPERIGFVVSFSDQNCGTTRHPMSATWPLEVLNLVTFTEQEGMTLVTIKGSPINATEEEIKTFLGGYESMQKGFAGTFDQLAEYLAKA</sequence>
<dbReference type="Gene3D" id="3.30.530.20">
    <property type="match status" value="1"/>
</dbReference>
<keyword evidence="4" id="KW-1185">Reference proteome</keyword>
<dbReference type="STRING" id="1049789.LEP1GSC050_0161"/>
<comment type="similarity">
    <text evidence="1">Belongs to the AHA1 family.</text>
</comment>
<comment type="caution">
    <text evidence="3">The sequence shown here is derived from an EMBL/GenBank/DDBJ whole genome shotgun (WGS) entry which is preliminary data.</text>
</comment>